<reference evidence="3 4" key="1">
    <citation type="submission" date="2015-07" db="EMBL/GenBank/DDBJ databases">
        <title>Genome sequence of Ornatilinea apprima DSM 23815.</title>
        <authorList>
            <person name="Hemp J."/>
            <person name="Ward L.M."/>
            <person name="Pace L.A."/>
            <person name="Fischer W.W."/>
        </authorList>
    </citation>
    <scope>NUCLEOTIDE SEQUENCE [LARGE SCALE GENOMIC DNA]</scope>
    <source>
        <strain evidence="3 4">P3M-1</strain>
    </source>
</reference>
<comment type="caution">
    <text evidence="3">The sequence shown here is derived from an EMBL/GenBank/DDBJ whole genome shotgun (WGS) entry which is preliminary data.</text>
</comment>
<organism evidence="3 4">
    <name type="scientific">Ornatilinea apprima</name>
    <dbReference type="NCBI Taxonomy" id="1134406"/>
    <lineage>
        <taxon>Bacteria</taxon>
        <taxon>Bacillati</taxon>
        <taxon>Chloroflexota</taxon>
        <taxon>Anaerolineae</taxon>
        <taxon>Anaerolineales</taxon>
        <taxon>Anaerolineaceae</taxon>
        <taxon>Ornatilinea</taxon>
    </lineage>
</organism>
<dbReference type="STRING" id="1134406.ADN00_03125"/>
<protein>
    <recommendedName>
        <fullName evidence="5">Zinc ribbon domain-containing protein</fullName>
    </recommendedName>
</protein>
<sequence length="829" mass="88215">MAEEIRCPMCGKLNPAGAEVCQHCQAQLKPVNLTPAEGGKPDEGLDWLRDLDAFSPGQEPAKEAEDTPDWLNRLRQRDRVEEQLASMQPGSQTPEPTEPETPMGMESWLAGAREDETSWLDMLRGEGEQSPAEPEAEEPFEPSLGEQDVSQRLSAFTDLEPEPSGAEKPFFGAEEETWEQRADSLLSAEEKPAEEAEEMPDWLASLASTPAEKASAADEEIPGWLNHGLDLPETEPAETFEQGDSGLPDWLDQTGSLSHAPEGEAGEEESILPDWLGELTKKESASEPLEAEEAISAGLAALLAGAGLADEAGEEEQPGSPQQAVEEQKEDWLKNLQAELAEMDEAELQASEPVPSGAEIPQGVEEEAQGSLVFTELEPEPHPAAGGQESTAPQPFIMEIPEEEMEPSSVAALPFTGEDIPDWLGEDDFSAPDEGAEKAPAAAEEAELAPGEMPGWLKAMRPVEAVTPQKPHEEKEARTESMGPLAGLQGILPAENLAVRYRKPPIYSTRLKANDKQREQAALLEETIASERQPQAVKRESARAPRGFVRLLLAALLTAVLVGMLIVAPGSTMGTVAVPAEAAQFHTALEAVPDGAAVLVAVDYAPGYAGEMRYAAAAVMRRLLEKDAQIALISTLSTGPVMGEDLLAQAASLPGIPLAAEAQSVNMGYLPGGITSLQQFAARPQQAARYGLNSALDGQPVWSSGLLSGKDSLDDFDLLLVMTDSVDSGRAWVEQVEPALSGAPLLVVSSAQSAPMLAPYVQSGQVDGLISGVEGGMAYEQLSQISGGARAVRSAYQAGMFAAVVILLLGMALGLLTTVFSRSNKRREA</sequence>
<dbReference type="OrthoDB" id="161624at2"/>
<dbReference type="RefSeq" id="WP_152966241.1">
    <property type="nucleotide sequence ID" value="NZ_LGCL01000014.1"/>
</dbReference>
<feature type="region of interest" description="Disordered" evidence="1">
    <location>
        <begin position="224"/>
        <end position="271"/>
    </location>
</feature>
<proteinExistence type="predicted"/>
<keyword evidence="2" id="KW-0472">Membrane</keyword>
<dbReference type="AlphaFoldDB" id="A0A0P6XVL1"/>
<dbReference type="Proteomes" id="UP000050417">
    <property type="component" value="Unassembled WGS sequence"/>
</dbReference>
<keyword evidence="2" id="KW-0812">Transmembrane</keyword>
<gene>
    <name evidence="3" type="ORF">ADN00_03125</name>
</gene>
<name>A0A0P6XVL1_9CHLR</name>
<feature type="region of interest" description="Disordered" evidence="1">
    <location>
        <begin position="306"/>
        <end position="440"/>
    </location>
</feature>
<keyword evidence="2" id="KW-1133">Transmembrane helix</keyword>
<accession>A0A0P6XVL1</accession>
<dbReference type="EMBL" id="LGCL01000014">
    <property type="protein sequence ID" value="KPL79333.1"/>
    <property type="molecule type" value="Genomic_DNA"/>
</dbReference>
<feature type="region of interest" description="Disordered" evidence="1">
    <location>
        <begin position="34"/>
        <end position="104"/>
    </location>
</feature>
<evidence type="ECO:0000313" key="4">
    <source>
        <dbReference type="Proteomes" id="UP000050417"/>
    </source>
</evidence>
<evidence type="ECO:0000256" key="2">
    <source>
        <dbReference type="SAM" id="Phobius"/>
    </source>
</evidence>
<feature type="compositionally biased region" description="Low complexity" evidence="1">
    <location>
        <begin position="88"/>
        <end position="104"/>
    </location>
</feature>
<evidence type="ECO:0000313" key="3">
    <source>
        <dbReference type="EMBL" id="KPL79333.1"/>
    </source>
</evidence>
<feature type="compositionally biased region" description="Acidic residues" evidence="1">
    <location>
        <begin position="419"/>
        <end position="431"/>
    </location>
</feature>
<feature type="region of interest" description="Disordered" evidence="1">
    <location>
        <begin position="124"/>
        <end position="199"/>
    </location>
</feature>
<evidence type="ECO:0008006" key="5">
    <source>
        <dbReference type="Google" id="ProtNLM"/>
    </source>
</evidence>
<keyword evidence="4" id="KW-1185">Reference proteome</keyword>
<feature type="compositionally biased region" description="Basic and acidic residues" evidence="1">
    <location>
        <begin position="39"/>
        <end position="52"/>
    </location>
</feature>
<evidence type="ECO:0000256" key="1">
    <source>
        <dbReference type="SAM" id="MobiDB-lite"/>
    </source>
</evidence>
<feature type="compositionally biased region" description="Basic and acidic residues" evidence="1">
    <location>
        <begin position="178"/>
        <end position="194"/>
    </location>
</feature>
<feature type="transmembrane region" description="Helical" evidence="2">
    <location>
        <begin position="800"/>
        <end position="820"/>
    </location>
</feature>